<evidence type="ECO:0000313" key="1">
    <source>
        <dbReference type="EMBL" id="MPC34756.1"/>
    </source>
</evidence>
<keyword evidence="2" id="KW-1185">Reference proteome</keyword>
<dbReference type="AlphaFoldDB" id="A0A5B7ENG3"/>
<accession>A0A5B7ENG3</accession>
<dbReference type="Proteomes" id="UP000324222">
    <property type="component" value="Unassembled WGS sequence"/>
</dbReference>
<comment type="caution">
    <text evidence="1">The sequence shown here is derived from an EMBL/GenBank/DDBJ whole genome shotgun (WGS) entry which is preliminary data.</text>
</comment>
<organism evidence="1 2">
    <name type="scientific">Portunus trituberculatus</name>
    <name type="common">Swimming crab</name>
    <name type="synonym">Neptunus trituberculatus</name>
    <dbReference type="NCBI Taxonomy" id="210409"/>
    <lineage>
        <taxon>Eukaryota</taxon>
        <taxon>Metazoa</taxon>
        <taxon>Ecdysozoa</taxon>
        <taxon>Arthropoda</taxon>
        <taxon>Crustacea</taxon>
        <taxon>Multicrustacea</taxon>
        <taxon>Malacostraca</taxon>
        <taxon>Eumalacostraca</taxon>
        <taxon>Eucarida</taxon>
        <taxon>Decapoda</taxon>
        <taxon>Pleocyemata</taxon>
        <taxon>Brachyura</taxon>
        <taxon>Eubrachyura</taxon>
        <taxon>Portunoidea</taxon>
        <taxon>Portunidae</taxon>
        <taxon>Portuninae</taxon>
        <taxon>Portunus</taxon>
    </lineage>
</organism>
<reference evidence="1 2" key="1">
    <citation type="submission" date="2019-05" db="EMBL/GenBank/DDBJ databases">
        <title>Another draft genome of Portunus trituberculatus and its Hox gene families provides insights of decapod evolution.</title>
        <authorList>
            <person name="Jeong J.-H."/>
            <person name="Song I."/>
            <person name="Kim S."/>
            <person name="Choi T."/>
            <person name="Kim D."/>
            <person name="Ryu S."/>
            <person name="Kim W."/>
        </authorList>
    </citation>
    <scope>NUCLEOTIDE SEQUENCE [LARGE SCALE GENOMIC DNA]</scope>
    <source>
        <tissue evidence="1">Muscle</tissue>
    </source>
</reference>
<name>A0A5B7ENG3_PORTR</name>
<evidence type="ECO:0000313" key="2">
    <source>
        <dbReference type="Proteomes" id="UP000324222"/>
    </source>
</evidence>
<sequence>MAHAPLLHTMTHTLLTLVITSGFTVNNEGRLYLNLNYNILAPEDVHTLIHLGINFNVLVVFLVLNKPLLAFEGQFGGAGEDVLSGGSTAAGTRLFDKRFGSLTQTWVLVSLHVISHLQNIMAIHNWSYP</sequence>
<protein>
    <submittedName>
        <fullName evidence="1">Uncharacterized protein</fullName>
    </submittedName>
</protein>
<gene>
    <name evidence="1" type="ORF">E2C01_028156</name>
</gene>
<dbReference type="EMBL" id="VSRR010003123">
    <property type="protein sequence ID" value="MPC34756.1"/>
    <property type="molecule type" value="Genomic_DNA"/>
</dbReference>
<proteinExistence type="predicted"/>